<dbReference type="Gene3D" id="3.60.21.10">
    <property type="match status" value="1"/>
</dbReference>
<proteinExistence type="inferred from homology"/>
<dbReference type="OrthoDB" id="2192794at2759"/>
<keyword evidence="8" id="KW-1185">Reference proteome</keyword>
<comment type="caution">
    <text evidence="7">The sequence shown here is derived from an EMBL/GenBank/DDBJ whole genome shotgun (WGS) entry which is preliminary data.</text>
</comment>
<dbReference type="OMA" id="SHYDINH"/>
<dbReference type="InterPro" id="IPR006186">
    <property type="entry name" value="Ser/Thr-sp_prot-phosphatase"/>
</dbReference>
<dbReference type="VEuPathDB" id="MicrosporidiaDB:NCER_100613"/>
<name>A0A0F9ZFD6_9MICR</name>
<reference evidence="7 8" key="1">
    <citation type="journal article" date="2015" name="Environ. Microbiol.">
        <title>Genome analyses suggest the presence of polyploidy and recent human-driven expansions in eight global populations of the honeybee pathogen Nosema ceranae.</title>
        <authorList>
            <person name="Pelin A."/>
            <person name="Selman M."/>
            <person name="Aris-Brosou S."/>
            <person name="Farinelli L."/>
            <person name="Corradi N."/>
        </authorList>
    </citation>
    <scope>NUCLEOTIDE SEQUENCE [LARGE SCALE GENOMIC DNA]</scope>
    <source>
        <strain evidence="7 8">PA08 1199</strain>
    </source>
</reference>
<dbReference type="GO" id="GO:0004722">
    <property type="term" value="F:protein serine/threonine phosphatase activity"/>
    <property type="evidence" value="ECO:0007669"/>
    <property type="project" value="UniProtKB-EC"/>
</dbReference>
<dbReference type="PRINTS" id="PR00114">
    <property type="entry name" value="STPHPHTASE"/>
</dbReference>
<dbReference type="VEuPathDB" id="MicrosporidiaDB:AAJ76_700099786"/>
<dbReference type="VEuPathDB" id="MicrosporidiaDB:G9O61_00g005660"/>
<dbReference type="EC" id="3.1.3.16" evidence="5"/>
<sequence length="302" mass="35037">MDFTDIFSDLQKGHLPNFETLNIILNLATELLIKEPNILTLNSPLNVVGDLHGQYYDFLNILDLFGMPSKENHYLFLGDYVDRGLNSVELLISVLILKILHPDFVYLLRGNHESKCMGINYTFRQECRIKYNEIIFLRFCEIFTFLPVCALVDNDILCIHGGITPYLNLAHLNSEDRFEELPNFHDIYWSDPDNYVKKYEESPRGAGYLFGEEDTIKFLHENNVKCIIRSHQLVESGFDSKFGGKVLTVWSAPNYVYTHGNGASILFIDKGVIVPKYFEKANPQYLEDETYKYFMKINNLEQ</sequence>
<dbReference type="EMBL" id="JPQZ01000007">
    <property type="protein sequence ID" value="KKO76104.1"/>
    <property type="molecule type" value="Genomic_DNA"/>
</dbReference>
<dbReference type="SUPFAM" id="SSF56300">
    <property type="entry name" value="Metallo-dependent phosphatases"/>
    <property type="match status" value="1"/>
</dbReference>
<gene>
    <name evidence="7" type="ORF">AAJ76_700099786</name>
</gene>
<keyword evidence="1" id="KW-0479">Metal-binding</keyword>
<comment type="catalytic activity">
    <reaction evidence="4 5">
        <text>O-phospho-L-threonyl-[protein] + H2O = L-threonyl-[protein] + phosphate</text>
        <dbReference type="Rhea" id="RHEA:47004"/>
        <dbReference type="Rhea" id="RHEA-COMP:11060"/>
        <dbReference type="Rhea" id="RHEA-COMP:11605"/>
        <dbReference type="ChEBI" id="CHEBI:15377"/>
        <dbReference type="ChEBI" id="CHEBI:30013"/>
        <dbReference type="ChEBI" id="CHEBI:43474"/>
        <dbReference type="ChEBI" id="CHEBI:61977"/>
        <dbReference type="EC" id="3.1.3.16"/>
    </reaction>
</comment>
<dbReference type="PROSITE" id="PS00125">
    <property type="entry name" value="SER_THR_PHOSPHATASE"/>
    <property type="match status" value="1"/>
</dbReference>
<dbReference type="Proteomes" id="UP000034350">
    <property type="component" value="Unassembled WGS sequence"/>
</dbReference>
<dbReference type="InterPro" id="IPR004843">
    <property type="entry name" value="Calcineurin-like_PHP"/>
</dbReference>
<evidence type="ECO:0000313" key="7">
    <source>
        <dbReference type="EMBL" id="KKO76104.1"/>
    </source>
</evidence>
<accession>A0A0F9ZFD6</accession>
<evidence type="ECO:0000256" key="2">
    <source>
        <dbReference type="ARBA" id="ARBA00022801"/>
    </source>
</evidence>
<dbReference type="AlphaFoldDB" id="A0A0F9ZFD6"/>
<evidence type="ECO:0000259" key="6">
    <source>
        <dbReference type="PROSITE" id="PS00125"/>
    </source>
</evidence>
<evidence type="ECO:0000256" key="4">
    <source>
        <dbReference type="ARBA" id="ARBA00048336"/>
    </source>
</evidence>
<organism evidence="7 8">
    <name type="scientific">Vairimorpha ceranae</name>
    <dbReference type="NCBI Taxonomy" id="40302"/>
    <lineage>
        <taxon>Eukaryota</taxon>
        <taxon>Fungi</taxon>
        <taxon>Fungi incertae sedis</taxon>
        <taxon>Microsporidia</taxon>
        <taxon>Nosematidae</taxon>
        <taxon>Vairimorpha</taxon>
    </lineage>
</organism>
<protein>
    <recommendedName>
        <fullName evidence="5">Serine/threonine-protein phosphatase</fullName>
        <ecNumber evidence="5">3.1.3.16</ecNumber>
    </recommendedName>
</protein>
<evidence type="ECO:0000256" key="1">
    <source>
        <dbReference type="ARBA" id="ARBA00022723"/>
    </source>
</evidence>
<keyword evidence="2 5" id="KW-0378">Hydrolase</keyword>
<dbReference type="InterPro" id="IPR029052">
    <property type="entry name" value="Metallo-depent_PP-like"/>
</dbReference>
<dbReference type="PANTHER" id="PTHR45619">
    <property type="entry name" value="SERINE/THREONINE-PROTEIN PHOSPHATASE PP2A-RELATED"/>
    <property type="match status" value="1"/>
</dbReference>
<dbReference type="Pfam" id="PF00149">
    <property type="entry name" value="Metallophos"/>
    <property type="match status" value="1"/>
</dbReference>
<dbReference type="RefSeq" id="XP_024331846.1">
    <property type="nucleotide sequence ID" value="XM_024476324.1"/>
</dbReference>
<dbReference type="SMART" id="SM00156">
    <property type="entry name" value="PP2Ac"/>
    <property type="match status" value="1"/>
</dbReference>
<evidence type="ECO:0000256" key="3">
    <source>
        <dbReference type="ARBA" id="ARBA00023211"/>
    </source>
</evidence>
<feature type="domain" description="Serine/threonine specific protein phosphatases" evidence="6">
    <location>
        <begin position="108"/>
        <end position="113"/>
    </location>
</feature>
<evidence type="ECO:0000256" key="5">
    <source>
        <dbReference type="RuleBase" id="RU004273"/>
    </source>
</evidence>
<dbReference type="InterPro" id="IPR047129">
    <property type="entry name" value="PPA2-like"/>
</dbReference>
<keyword evidence="3" id="KW-0464">Manganese</keyword>
<dbReference type="GO" id="GO:0046872">
    <property type="term" value="F:metal ion binding"/>
    <property type="evidence" value="ECO:0007669"/>
    <property type="project" value="UniProtKB-KW"/>
</dbReference>
<evidence type="ECO:0000313" key="8">
    <source>
        <dbReference type="Proteomes" id="UP000034350"/>
    </source>
</evidence>
<dbReference type="GeneID" id="36321277"/>
<comment type="similarity">
    <text evidence="5">Belongs to the PPP phosphatase family.</text>
</comment>